<evidence type="ECO:0000313" key="3">
    <source>
        <dbReference type="EMBL" id="KTR86947.1"/>
    </source>
</evidence>
<dbReference type="PROSITE" id="PS50263">
    <property type="entry name" value="CN_HYDROLASE"/>
    <property type="match status" value="1"/>
</dbReference>
<sequence length="267" mass="28642">MSEFRLTVAQFSATLDVARNRELSVSLIAQAAPSSDLVVIPENAMYSDPAKEQPDSGYSEALDGDFVTALREAAERGGTHVVAGFTETNPGGHPYNTLVHISPTGELDGIYRKIHLYDAFGYRESDSVTAASADTPLTFAVNGITVGAATCYDLRFPEMARWLVDHGADVLVYPAAWAVGPMKELHWESLLRARAIENTTYVAAAGQTGPHCTGQSQIIDPLGITRASAGEEADAFATAVISSDRVAQVRRTNPCLENRRFVVGPQA</sequence>
<keyword evidence="3" id="KW-0378">Hydrolase</keyword>
<dbReference type="Pfam" id="PF00795">
    <property type="entry name" value="CN_hydrolase"/>
    <property type="match status" value="1"/>
</dbReference>
<dbReference type="InterPro" id="IPR036526">
    <property type="entry name" value="C-N_Hydrolase_sf"/>
</dbReference>
<reference evidence="3 4" key="1">
    <citation type="journal article" date="2016" name="Front. Microbiol.">
        <title>Genomic Resource of Rice Seed Associated Bacteria.</title>
        <authorList>
            <person name="Midha S."/>
            <person name="Bansal K."/>
            <person name="Sharma S."/>
            <person name="Kumar N."/>
            <person name="Patil P.P."/>
            <person name="Chaudhry V."/>
            <person name="Patil P.B."/>
        </authorList>
    </citation>
    <scope>NUCLEOTIDE SEQUENCE [LARGE SCALE GENOMIC DNA]</scope>
    <source>
        <strain evidence="3 4">NS354</strain>
    </source>
</reference>
<dbReference type="GO" id="GO:0016787">
    <property type="term" value="F:hydrolase activity"/>
    <property type="evidence" value="ECO:0007669"/>
    <property type="project" value="UniProtKB-KW"/>
</dbReference>
<evidence type="ECO:0000313" key="4">
    <source>
        <dbReference type="Proteomes" id="UP000070810"/>
    </source>
</evidence>
<dbReference type="Gene3D" id="3.60.110.10">
    <property type="entry name" value="Carbon-nitrogen hydrolase"/>
    <property type="match status" value="1"/>
</dbReference>
<evidence type="ECO:0000256" key="1">
    <source>
        <dbReference type="ARBA" id="ARBA00010613"/>
    </source>
</evidence>
<dbReference type="SUPFAM" id="SSF56317">
    <property type="entry name" value="Carbon-nitrogen hydrolase"/>
    <property type="match status" value="1"/>
</dbReference>
<gene>
    <name evidence="3" type="ORF">NS354_02420</name>
</gene>
<comment type="similarity">
    <text evidence="1">Belongs to the carbon-nitrogen hydrolase superfamily. NIT1/NIT2 family.</text>
</comment>
<dbReference type="CDD" id="cd07581">
    <property type="entry name" value="nitrilase_3"/>
    <property type="match status" value="1"/>
</dbReference>
<accession>A0A147ER30</accession>
<keyword evidence="4" id="KW-1185">Reference proteome</keyword>
<proteinExistence type="inferred from homology"/>
<comment type="caution">
    <text evidence="3">The sequence shown here is derived from an EMBL/GenBank/DDBJ whole genome shotgun (WGS) entry which is preliminary data.</text>
</comment>
<protein>
    <submittedName>
        <fullName evidence="3">Hydrolase</fullName>
    </submittedName>
</protein>
<dbReference type="EMBL" id="LDRK01000012">
    <property type="protein sequence ID" value="KTR86947.1"/>
    <property type="molecule type" value="Genomic_DNA"/>
</dbReference>
<organism evidence="3 4">
    <name type="scientific">Leucobacter chromiiresistens</name>
    <dbReference type="NCBI Taxonomy" id="1079994"/>
    <lineage>
        <taxon>Bacteria</taxon>
        <taxon>Bacillati</taxon>
        <taxon>Actinomycetota</taxon>
        <taxon>Actinomycetes</taxon>
        <taxon>Micrococcales</taxon>
        <taxon>Microbacteriaceae</taxon>
        <taxon>Leucobacter</taxon>
    </lineage>
</organism>
<dbReference type="Proteomes" id="UP000070810">
    <property type="component" value="Unassembled WGS sequence"/>
</dbReference>
<dbReference type="OrthoDB" id="9811121at2"/>
<dbReference type="AlphaFoldDB" id="A0A147ER30"/>
<evidence type="ECO:0000259" key="2">
    <source>
        <dbReference type="PROSITE" id="PS50263"/>
    </source>
</evidence>
<dbReference type="RefSeq" id="WP_058593024.1">
    <property type="nucleotide sequence ID" value="NZ_LDRK01000012.1"/>
</dbReference>
<dbReference type="PANTHER" id="PTHR23088:SF27">
    <property type="entry name" value="DEAMINATED GLUTATHIONE AMIDASE"/>
    <property type="match status" value="1"/>
</dbReference>
<feature type="domain" description="CN hydrolase" evidence="2">
    <location>
        <begin position="4"/>
        <end position="251"/>
    </location>
</feature>
<dbReference type="InterPro" id="IPR003010">
    <property type="entry name" value="C-N_Hydrolase"/>
</dbReference>
<name>A0A147ER30_9MICO</name>
<dbReference type="PATRIC" id="fig|1079994.3.peg.367"/>
<dbReference type="InterPro" id="IPR001110">
    <property type="entry name" value="UPF0012_CS"/>
</dbReference>
<dbReference type="PANTHER" id="PTHR23088">
    <property type="entry name" value="NITRILASE-RELATED"/>
    <property type="match status" value="1"/>
</dbReference>
<dbReference type="PROSITE" id="PS01227">
    <property type="entry name" value="UPF0012"/>
    <property type="match status" value="1"/>
</dbReference>